<dbReference type="EMBL" id="VSSQ01013372">
    <property type="protein sequence ID" value="MPM51347.1"/>
    <property type="molecule type" value="Genomic_DNA"/>
</dbReference>
<reference evidence="1" key="1">
    <citation type="submission" date="2019-08" db="EMBL/GenBank/DDBJ databases">
        <authorList>
            <person name="Kucharzyk K."/>
            <person name="Murdoch R.W."/>
            <person name="Higgins S."/>
            <person name="Loffler F."/>
        </authorList>
    </citation>
    <scope>NUCLEOTIDE SEQUENCE</scope>
</reference>
<proteinExistence type="predicted"/>
<accession>A0A645AE95</accession>
<sequence length="85" mass="9531">MAIYSMLKNQGMSSKEAGKKVKMCFPTYGEKDLSLHLPYEIKEKVDNYIYTLLSNPQTAAATRQQIEAAGSVNDFIVEKIEQGIL</sequence>
<dbReference type="AlphaFoldDB" id="A0A645AE95"/>
<gene>
    <name evidence="1" type="ORF">SDC9_98095</name>
</gene>
<protein>
    <submittedName>
        <fullName evidence="1">Uncharacterized protein</fullName>
    </submittedName>
</protein>
<organism evidence="1">
    <name type="scientific">bioreactor metagenome</name>
    <dbReference type="NCBI Taxonomy" id="1076179"/>
    <lineage>
        <taxon>unclassified sequences</taxon>
        <taxon>metagenomes</taxon>
        <taxon>ecological metagenomes</taxon>
    </lineage>
</organism>
<evidence type="ECO:0000313" key="1">
    <source>
        <dbReference type="EMBL" id="MPM51347.1"/>
    </source>
</evidence>
<comment type="caution">
    <text evidence="1">The sequence shown here is derived from an EMBL/GenBank/DDBJ whole genome shotgun (WGS) entry which is preliminary data.</text>
</comment>
<name>A0A645AE95_9ZZZZ</name>